<dbReference type="Proteomes" id="UP000233556">
    <property type="component" value="Unassembled WGS sequence"/>
</dbReference>
<feature type="compositionally biased region" description="Low complexity" evidence="1">
    <location>
        <begin position="66"/>
        <end position="79"/>
    </location>
</feature>
<reference evidence="3" key="2">
    <citation type="submission" date="2017-12" db="EMBL/GenBank/DDBJ databases">
        <title>Genome sequence of the Bar-tailed Godwit (Limosa lapponica baueri).</title>
        <authorList>
            <person name="Lima N.C.B."/>
            <person name="Parody-Merino A.M."/>
            <person name="Battley P.F."/>
            <person name="Fidler A.E."/>
            <person name="Prosdocimi F."/>
        </authorList>
    </citation>
    <scope>NUCLEOTIDE SEQUENCE [LARGE SCALE GENOMIC DNA]</scope>
</reference>
<gene>
    <name evidence="2" type="ORF">llap_5829</name>
</gene>
<feature type="compositionally biased region" description="Low complexity" evidence="1">
    <location>
        <begin position="1"/>
        <end position="14"/>
    </location>
</feature>
<reference evidence="3" key="1">
    <citation type="submission" date="2017-11" db="EMBL/GenBank/DDBJ databases">
        <authorList>
            <person name="Lima N.C."/>
            <person name="Parody-Merino A.M."/>
            <person name="Battley P.F."/>
            <person name="Fidler A.E."/>
            <person name="Prosdocimi F."/>
        </authorList>
    </citation>
    <scope>NUCLEOTIDE SEQUENCE [LARGE SCALE GENOMIC DNA]</scope>
</reference>
<proteinExistence type="predicted"/>
<sequence length="244" mass="25711">MEPAQQQAREAPAAVGGRGELAESGSPGRRSQAAESGAEPSGGGGGQLDGKGTGGPRRRRGGVGGFAPPAGLAAGGTPAAPGNANSLLLRRGRLKRNLSAAAASPAAPAASLGTRSLDRKALLLKPPRQLQPLQPPERDWVRRDLQRGCVHLYERHMNCYLRPVLCTLETTAAEVAARLQQLGHRGGSSVNSKFRSPQNQNVTLRRRMNRFLSSASTPSAMPTYLNKDKTMGLGPRGNEELECL</sequence>
<evidence type="ECO:0000256" key="1">
    <source>
        <dbReference type="SAM" id="MobiDB-lite"/>
    </source>
</evidence>
<dbReference type="AlphaFoldDB" id="A0A2I0UCS9"/>
<organism evidence="2 3">
    <name type="scientific">Limosa lapponica baueri</name>
    <dbReference type="NCBI Taxonomy" id="1758121"/>
    <lineage>
        <taxon>Eukaryota</taxon>
        <taxon>Metazoa</taxon>
        <taxon>Chordata</taxon>
        <taxon>Craniata</taxon>
        <taxon>Vertebrata</taxon>
        <taxon>Euteleostomi</taxon>
        <taxon>Archelosauria</taxon>
        <taxon>Archosauria</taxon>
        <taxon>Dinosauria</taxon>
        <taxon>Saurischia</taxon>
        <taxon>Theropoda</taxon>
        <taxon>Coelurosauria</taxon>
        <taxon>Aves</taxon>
        <taxon>Neognathae</taxon>
        <taxon>Neoaves</taxon>
        <taxon>Charadriiformes</taxon>
        <taxon>Scolopacidae</taxon>
        <taxon>Limosa</taxon>
    </lineage>
</organism>
<evidence type="ECO:0000313" key="2">
    <source>
        <dbReference type="EMBL" id="PKU43857.1"/>
    </source>
</evidence>
<protein>
    <submittedName>
        <fullName evidence="2">Ph domain leucine-rich repeat-containing protein phosphatase 1</fullName>
    </submittedName>
</protein>
<evidence type="ECO:0000313" key="3">
    <source>
        <dbReference type="Proteomes" id="UP000233556"/>
    </source>
</evidence>
<keyword evidence="3" id="KW-1185">Reference proteome</keyword>
<feature type="region of interest" description="Disordered" evidence="1">
    <location>
        <begin position="1"/>
        <end position="79"/>
    </location>
</feature>
<accession>A0A2I0UCS9</accession>
<dbReference type="EMBL" id="KZ505866">
    <property type="protein sequence ID" value="PKU43857.1"/>
    <property type="molecule type" value="Genomic_DNA"/>
</dbReference>
<dbReference type="OrthoDB" id="9398081at2759"/>
<name>A0A2I0UCS9_LIMLA</name>
<feature type="compositionally biased region" description="Gly residues" evidence="1">
    <location>
        <begin position="40"/>
        <end position="55"/>
    </location>
</feature>
<feature type="region of interest" description="Disordered" evidence="1">
    <location>
        <begin position="216"/>
        <end position="244"/>
    </location>
</feature>